<dbReference type="AlphaFoldDB" id="A0A5K1K7Y8"/>
<gene>
    <name evidence="1" type="primary">I1RQE9</name>
</gene>
<name>A0A5K1K7Y8_9APHY</name>
<protein>
    <submittedName>
        <fullName evidence="1">Bromo domain-containing protein</fullName>
    </submittedName>
</protein>
<organism evidence="1">
    <name type="scientific">Ganoderma boninense</name>
    <dbReference type="NCBI Taxonomy" id="34458"/>
    <lineage>
        <taxon>Eukaryota</taxon>
        <taxon>Fungi</taxon>
        <taxon>Dikarya</taxon>
        <taxon>Basidiomycota</taxon>
        <taxon>Agaricomycotina</taxon>
        <taxon>Agaricomycetes</taxon>
        <taxon>Polyporales</taxon>
        <taxon>Polyporaceae</taxon>
        <taxon>Ganoderma</taxon>
    </lineage>
</organism>
<reference evidence="1" key="1">
    <citation type="submission" date="2019-10" db="EMBL/GenBank/DDBJ databases">
        <authorList>
            <person name="Nor Muhammad N."/>
        </authorList>
    </citation>
    <scope>NUCLEOTIDE SEQUENCE</scope>
</reference>
<sequence length="97" mass="10849">MASCSICARETCDAPMPRDPNVKYSQGDFYSLRESVYTPIYDILRSTFSALGSESDAWKRNQHSFEALTSVPNVIKDGRPAVVMQDEDDNPQGLRNS</sequence>
<evidence type="ECO:0000313" key="1">
    <source>
        <dbReference type="EMBL" id="VWP01480.1"/>
    </source>
</evidence>
<proteinExistence type="predicted"/>
<accession>A0A5K1K7Y8</accession>
<dbReference type="EMBL" id="LR729405">
    <property type="protein sequence ID" value="VWP01480.1"/>
    <property type="molecule type" value="Genomic_DNA"/>
</dbReference>